<keyword evidence="3" id="KW-0862">Zinc</keyword>
<keyword evidence="1" id="KW-0479">Metal-binding</keyword>
<evidence type="ECO:0000259" key="4">
    <source>
        <dbReference type="Pfam" id="PF04500"/>
    </source>
</evidence>
<dbReference type="GO" id="GO:0043565">
    <property type="term" value="F:sequence-specific DNA binding"/>
    <property type="evidence" value="ECO:0007669"/>
    <property type="project" value="TreeGrafter"/>
</dbReference>
<comment type="caution">
    <text evidence="5">The sequence shown here is derived from an EMBL/GenBank/DDBJ whole genome shotgun (WGS) entry which is preliminary data.</text>
</comment>
<protein>
    <recommendedName>
        <fullName evidence="4">FLYWCH-type domain-containing protein</fullName>
    </recommendedName>
</protein>
<keyword evidence="2" id="KW-0863">Zinc-finger</keyword>
<accession>A0AAN7NZI2</accession>
<reference evidence="6" key="1">
    <citation type="submission" date="2023-01" db="EMBL/GenBank/DDBJ databases">
        <title>Key to firefly adult light organ development and bioluminescence: homeobox transcription factors regulate luciferase expression and transportation to peroxisome.</title>
        <authorList>
            <person name="Fu X."/>
        </authorList>
    </citation>
    <scope>NUCLEOTIDE SEQUENCE [LARGE SCALE GENOMIC DNA]</scope>
</reference>
<dbReference type="EMBL" id="JARPUR010000004">
    <property type="protein sequence ID" value="KAK4876865.1"/>
    <property type="molecule type" value="Genomic_DNA"/>
</dbReference>
<name>A0AAN7NZI2_9COLE</name>
<dbReference type="Gene3D" id="2.20.25.240">
    <property type="match status" value="1"/>
</dbReference>
<sequence length="258" mass="29463">MNFTSQQNREKFSEIGFLYVFDKLSADEKTEVWRCEQKRECKARVHLVNRKVVKTLNSHNHEPAAAKVAADQVITKIKKSAVETQESTCQVINESFPNQPDLKKLIRKKRNQINQAPANPITLAPLEIPEDYRIYVSEPGNSENFLLADSGPGAERILIFGRQRNLETVLTFDDFFMDGTFKIALNIFKQIYVVLAKKYGGIHPIFYALLPNKCIETYDILFSMIKVLVPNLHSKSITCDFEMAAFQNVAEIFPTAEI</sequence>
<dbReference type="PANTHER" id="PTHR37975">
    <property type="entry name" value="FLYWCH ZINC FINGER TRANSCRIPTION FACTOR HOMOLOG"/>
    <property type="match status" value="1"/>
</dbReference>
<dbReference type="InterPro" id="IPR007588">
    <property type="entry name" value="Znf_FLYWCH"/>
</dbReference>
<gene>
    <name evidence="5" type="ORF">RN001_009371</name>
</gene>
<dbReference type="InterPro" id="IPR052887">
    <property type="entry name" value="FLYWCH-type_ZF"/>
</dbReference>
<evidence type="ECO:0000313" key="5">
    <source>
        <dbReference type="EMBL" id="KAK4876865.1"/>
    </source>
</evidence>
<dbReference type="Proteomes" id="UP001353858">
    <property type="component" value="Unassembled WGS sequence"/>
</dbReference>
<proteinExistence type="predicted"/>
<organism evidence="5 6">
    <name type="scientific">Aquatica leii</name>
    <dbReference type="NCBI Taxonomy" id="1421715"/>
    <lineage>
        <taxon>Eukaryota</taxon>
        <taxon>Metazoa</taxon>
        <taxon>Ecdysozoa</taxon>
        <taxon>Arthropoda</taxon>
        <taxon>Hexapoda</taxon>
        <taxon>Insecta</taxon>
        <taxon>Pterygota</taxon>
        <taxon>Neoptera</taxon>
        <taxon>Endopterygota</taxon>
        <taxon>Coleoptera</taxon>
        <taxon>Polyphaga</taxon>
        <taxon>Elateriformia</taxon>
        <taxon>Elateroidea</taxon>
        <taxon>Lampyridae</taxon>
        <taxon>Luciolinae</taxon>
        <taxon>Aquatica</taxon>
    </lineage>
</organism>
<dbReference type="GO" id="GO:0003700">
    <property type="term" value="F:DNA-binding transcription factor activity"/>
    <property type="evidence" value="ECO:0007669"/>
    <property type="project" value="TreeGrafter"/>
</dbReference>
<dbReference type="GO" id="GO:0005634">
    <property type="term" value="C:nucleus"/>
    <property type="evidence" value="ECO:0007669"/>
    <property type="project" value="TreeGrafter"/>
</dbReference>
<evidence type="ECO:0000256" key="3">
    <source>
        <dbReference type="ARBA" id="ARBA00022833"/>
    </source>
</evidence>
<dbReference type="Pfam" id="PF04500">
    <property type="entry name" value="FLYWCH"/>
    <property type="match status" value="1"/>
</dbReference>
<evidence type="ECO:0000256" key="1">
    <source>
        <dbReference type="ARBA" id="ARBA00022723"/>
    </source>
</evidence>
<keyword evidence="6" id="KW-1185">Reference proteome</keyword>
<evidence type="ECO:0000256" key="2">
    <source>
        <dbReference type="ARBA" id="ARBA00022771"/>
    </source>
</evidence>
<dbReference type="GO" id="GO:0008270">
    <property type="term" value="F:zinc ion binding"/>
    <property type="evidence" value="ECO:0007669"/>
    <property type="project" value="UniProtKB-KW"/>
</dbReference>
<dbReference type="GO" id="GO:0045892">
    <property type="term" value="P:negative regulation of DNA-templated transcription"/>
    <property type="evidence" value="ECO:0007669"/>
    <property type="project" value="TreeGrafter"/>
</dbReference>
<dbReference type="AlphaFoldDB" id="A0AAN7NZI2"/>
<evidence type="ECO:0000313" key="6">
    <source>
        <dbReference type="Proteomes" id="UP001353858"/>
    </source>
</evidence>
<feature type="domain" description="FLYWCH-type" evidence="4">
    <location>
        <begin position="4"/>
        <end position="61"/>
    </location>
</feature>
<dbReference type="PANTHER" id="PTHR37975:SF3">
    <property type="entry name" value="FLYWCH TRANSCRIPTION FACTOR 3"/>
    <property type="match status" value="1"/>
</dbReference>